<dbReference type="Pfam" id="PF13302">
    <property type="entry name" value="Acetyltransf_3"/>
    <property type="match status" value="1"/>
</dbReference>
<feature type="domain" description="N-acetyltransferase" evidence="1">
    <location>
        <begin position="21"/>
        <end position="180"/>
    </location>
</feature>
<dbReference type="EMBL" id="CP045201">
    <property type="protein sequence ID" value="QOL81643.1"/>
    <property type="molecule type" value="Genomic_DNA"/>
</dbReference>
<dbReference type="PROSITE" id="PS51186">
    <property type="entry name" value="GNAT"/>
    <property type="match status" value="1"/>
</dbReference>
<keyword evidence="2" id="KW-0808">Transferase</keyword>
<dbReference type="InterPro" id="IPR051531">
    <property type="entry name" value="N-acetyltransferase"/>
</dbReference>
<dbReference type="Proteomes" id="UP000594118">
    <property type="component" value="Chromosome"/>
</dbReference>
<accession>A0A7L9WNX2</accession>
<protein>
    <submittedName>
        <fullName evidence="2">GNAT family N-acetyltransferase</fullName>
    </submittedName>
</protein>
<dbReference type="RefSeq" id="WP_193079558.1">
    <property type="nucleotide sequence ID" value="NZ_CP045201.1"/>
</dbReference>
<dbReference type="Gene3D" id="3.40.630.30">
    <property type="match status" value="1"/>
</dbReference>
<reference evidence="2 3" key="1">
    <citation type="submission" date="2019-10" db="EMBL/GenBank/DDBJ databases">
        <title>Pseudopuniceibacterium sp. HQ09 islated from Antarctica.</title>
        <authorList>
            <person name="Liao L."/>
            <person name="Su S."/>
            <person name="Chen B."/>
            <person name="Yu Y."/>
        </authorList>
    </citation>
    <scope>NUCLEOTIDE SEQUENCE [LARGE SCALE GENOMIC DNA]</scope>
    <source>
        <strain evidence="2 3">HQ09</strain>
    </source>
</reference>
<proteinExistence type="predicted"/>
<evidence type="ECO:0000313" key="2">
    <source>
        <dbReference type="EMBL" id="QOL81643.1"/>
    </source>
</evidence>
<dbReference type="InterPro" id="IPR016181">
    <property type="entry name" value="Acyl_CoA_acyltransferase"/>
</dbReference>
<dbReference type="PANTHER" id="PTHR43792:SF1">
    <property type="entry name" value="N-ACETYLTRANSFERASE DOMAIN-CONTAINING PROTEIN"/>
    <property type="match status" value="1"/>
</dbReference>
<keyword evidence="3" id="KW-1185">Reference proteome</keyword>
<evidence type="ECO:0000259" key="1">
    <source>
        <dbReference type="PROSITE" id="PS51186"/>
    </source>
</evidence>
<name>A0A7L9WNX2_9RHOB</name>
<organism evidence="2 3">
    <name type="scientific">Pseudooceanicola spongiae</name>
    <dbReference type="NCBI Taxonomy" id="2613965"/>
    <lineage>
        <taxon>Bacteria</taxon>
        <taxon>Pseudomonadati</taxon>
        <taxon>Pseudomonadota</taxon>
        <taxon>Alphaproteobacteria</taxon>
        <taxon>Rhodobacterales</taxon>
        <taxon>Paracoccaceae</taxon>
        <taxon>Pseudooceanicola</taxon>
    </lineage>
</organism>
<gene>
    <name evidence="2" type="ORF">F3W81_12890</name>
</gene>
<dbReference type="KEGG" id="pshq:F3W81_12890"/>
<dbReference type="GO" id="GO:0016747">
    <property type="term" value="F:acyltransferase activity, transferring groups other than amino-acyl groups"/>
    <property type="evidence" value="ECO:0007669"/>
    <property type="project" value="InterPro"/>
</dbReference>
<dbReference type="SUPFAM" id="SSF55729">
    <property type="entry name" value="Acyl-CoA N-acyltransferases (Nat)"/>
    <property type="match status" value="1"/>
</dbReference>
<dbReference type="InterPro" id="IPR000182">
    <property type="entry name" value="GNAT_dom"/>
</dbReference>
<dbReference type="AlphaFoldDB" id="A0A7L9WNX2"/>
<sequence length="182" mass="20147">MSALGTPAHDLPIPVLETERLILRGPAPQDFAPMAELMSDAERSRFIGGPRTEENDHWRGFIAMIGHWMWRGYGYWTIVEKATDRPVGRTGVTNHITWDEPELGWHLFAGCEGKGYATEAARAARLHVAQAFGLDRVISYIDPENAPSRAVALRLGATVERDGEVLGHPVQVFRHPSALEGV</sequence>
<dbReference type="PANTHER" id="PTHR43792">
    <property type="entry name" value="GNAT FAMILY, PUTATIVE (AFU_ORTHOLOGUE AFUA_3G00765)-RELATED-RELATED"/>
    <property type="match status" value="1"/>
</dbReference>
<evidence type="ECO:0000313" key="3">
    <source>
        <dbReference type="Proteomes" id="UP000594118"/>
    </source>
</evidence>